<protein>
    <recommendedName>
        <fullName evidence="1">DNA (cytosine-5-)-methyltransferase</fullName>
        <ecNumber evidence="1">2.1.1.37</ecNumber>
    </recommendedName>
</protein>
<evidence type="ECO:0000256" key="1">
    <source>
        <dbReference type="ARBA" id="ARBA00011975"/>
    </source>
</evidence>
<feature type="region of interest" description="Disordered" evidence="7">
    <location>
        <begin position="206"/>
        <end position="263"/>
    </location>
</feature>
<dbReference type="PROSITE" id="PS00094">
    <property type="entry name" value="C5_MTASE_1"/>
    <property type="match status" value="1"/>
</dbReference>
<dbReference type="Proteomes" id="UP001589627">
    <property type="component" value="Unassembled WGS sequence"/>
</dbReference>
<dbReference type="InterPro" id="IPR001525">
    <property type="entry name" value="C5_MeTfrase"/>
</dbReference>
<evidence type="ECO:0000256" key="4">
    <source>
        <dbReference type="ARBA" id="ARBA00022691"/>
    </source>
</evidence>
<evidence type="ECO:0000256" key="5">
    <source>
        <dbReference type="ARBA" id="ARBA00022747"/>
    </source>
</evidence>
<organism evidence="8 9">
    <name type="scientific">Actinoallomurus acaciae</name>
    <dbReference type="NCBI Taxonomy" id="502577"/>
    <lineage>
        <taxon>Bacteria</taxon>
        <taxon>Bacillati</taxon>
        <taxon>Actinomycetota</taxon>
        <taxon>Actinomycetes</taxon>
        <taxon>Streptosporangiales</taxon>
        <taxon>Thermomonosporaceae</taxon>
        <taxon>Actinoallomurus</taxon>
    </lineage>
</organism>
<dbReference type="RefSeq" id="WP_378194565.1">
    <property type="nucleotide sequence ID" value="NZ_JBHLZP010000009.1"/>
</dbReference>
<dbReference type="Gene3D" id="3.40.50.150">
    <property type="entry name" value="Vaccinia Virus protein VP39"/>
    <property type="match status" value="1"/>
</dbReference>
<dbReference type="EMBL" id="JBHLZP010000009">
    <property type="protein sequence ID" value="MFB9831125.1"/>
    <property type="molecule type" value="Genomic_DNA"/>
</dbReference>
<evidence type="ECO:0000313" key="9">
    <source>
        <dbReference type="Proteomes" id="UP001589627"/>
    </source>
</evidence>
<keyword evidence="5" id="KW-0680">Restriction system</keyword>
<evidence type="ECO:0000256" key="2">
    <source>
        <dbReference type="ARBA" id="ARBA00022603"/>
    </source>
</evidence>
<proteinExistence type="inferred from homology"/>
<accession>A0ABV5Y7X5</accession>
<comment type="similarity">
    <text evidence="6">Belongs to the class I-like SAM-binding methyltransferase superfamily. C5-methyltransferase family.</text>
</comment>
<dbReference type="PROSITE" id="PS51679">
    <property type="entry name" value="SAM_MT_C5"/>
    <property type="match status" value="1"/>
</dbReference>
<keyword evidence="2 6" id="KW-0489">Methyltransferase</keyword>
<dbReference type="InterPro" id="IPR018117">
    <property type="entry name" value="C5_DNA_meth_AS"/>
</dbReference>
<keyword evidence="9" id="KW-1185">Reference proteome</keyword>
<dbReference type="InterPro" id="IPR050390">
    <property type="entry name" value="C5-Methyltransferase"/>
</dbReference>
<feature type="region of interest" description="Disordered" evidence="7">
    <location>
        <begin position="159"/>
        <end position="180"/>
    </location>
</feature>
<dbReference type="InterPro" id="IPR029063">
    <property type="entry name" value="SAM-dependent_MTases_sf"/>
</dbReference>
<dbReference type="GO" id="GO:0032259">
    <property type="term" value="P:methylation"/>
    <property type="evidence" value="ECO:0007669"/>
    <property type="project" value="UniProtKB-KW"/>
</dbReference>
<gene>
    <name evidence="8" type="ORF">ACFFNX_02865</name>
</gene>
<keyword evidence="3 6" id="KW-0808">Transferase</keyword>
<dbReference type="GO" id="GO:0003886">
    <property type="term" value="F:DNA (cytosine-5-)-methyltransferase activity"/>
    <property type="evidence" value="ECO:0007669"/>
    <property type="project" value="UniProtKB-EC"/>
</dbReference>
<feature type="compositionally biased region" description="Polar residues" evidence="7">
    <location>
        <begin position="208"/>
        <end position="218"/>
    </location>
</feature>
<dbReference type="EC" id="2.1.1.37" evidence="1"/>
<reference evidence="8 9" key="1">
    <citation type="submission" date="2024-09" db="EMBL/GenBank/DDBJ databases">
        <authorList>
            <person name="Sun Q."/>
            <person name="Mori K."/>
        </authorList>
    </citation>
    <scope>NUCLEOTIDE SEQUENCE [LARGE SCALE GENOMIC DNA]</scope>
    <source>
        <strain evidence="8 9">TBRC 0563</strain>
    </source>
</reference>
<dbReference type="PANTHER" id="PTHR10629:SF52">
    <property type="entry name" value="DNA (CYTOSINE-5)-METHYLTRANSFERASE 1"/>
    <property type="match status" value="1"/>
</dbReference>
<comment type="caution">
    <text evidence="8">The sequence shown here is derived from an EMBL/GenBank/DDBJ whole genome shotgun (WGS) entry which is preliminary data.</text>
</comment>
<dbReference type="Pfam" id="PF00145">
    <property type="entry name" value="DNA_methylase"/>
    <property type="match status" value="1"/>
</dbReference>
<dbReference type="SUPFAM" id="SSF53335">
    <property type="entry name" value="S-adenosyl-L-methionine-dependent methyltransferases"/>
    <property type="match status" value="1"/>
</dbReference>
<evidence type="ECO:0000313" key="8">
    <source>
        <dbReference type="EMBL" id="MFB9831125.1"/>
    </source>
</evidence>
<sequence length="361" mass="38650">MCTGYGGLDLAARAVYGGDMGWCAENDAHATVLLHRRFPGVPNVGDLTAVDWTQVPAVDIVTAGFPCQDISYAGHGAGIQKGTRSGLWLTIADALRVLRPGLVLLENVAALRTRGLATVLGDLAALGYDTAWTCLRAADVGAPHRRDRIFIAAAHPTSPRITRTDLPPAAPEGTSPGEPVRCGLCRPAAHPKCLQRQRRRTGQLLAGAQSSATTQPFDATQCGRTAPPDPTCQRRDQRQPEPARLQGRPHVALRGASSPEPAAEVDWGTYEPAIREWETILGRSAPPPTERGTRGQPRLSARFVEWMMGLPAGWVIDLPLTRTAQMRLLGNGVVPRQAIVAFRSLDAQLYGDTPGPWGAPS</sequence>
<evidence type="ECO:0000256" key="3">
    <source>
        <dbReference type="ARBA" id="ARBA00022679"/>
    </source>
</evidence>
<keyword evidence="4 6" id="KW-0949">S-adenosyl-L-methionine</keyword>
<evidence type="ECO:0000256" key="7">
    <source>
        <dbReference type="SAM" id="MobiDB-lite"/>
    </source>
</evidence>
<name>A0ABV5Y7X5_9ACTN</name>
<feature type="active site" evidence="6">
    <location>
        <position position="67"/>
    </location>
</feature>
<evidence type="ECO:0000256" key="6">
    <source>
        <dbReference type="PROSITE-ProRule" id="PRU01016"/>
    </source>
</evidence>
<feature type="compositionally biased region" description="Basic and acidic residues" evidence="7">
    <location>
        <begin position="232"/>
        <end position="241"/>
    </location>
</feature>
<dbReference type="PANTHER" id="PTHR10629">
    <property type="entry name" value="CYTOSINE-SPECIFIC METHYLTRANSFERASE"/>
    <property type="match status" value="1"/>
</dbReference>